<keyword evidence="11 15" id="KW-0547">Nucleotide-binding</keyword>
<comment type="catalytic activity">
    <reaction evidence="1 15">
        <text>1-(5-phospho-beta-D-ribosyl)-ATP + diphosphate = 5-phospho-alpha-D-ribose 1-diphosphate + ATP</text>
        <dbReference type="Rhea" id="RHEA:18473"/>
        <dbReference type="ChEBI" id="CHEBI:30616"/>
        <dbReference type="ChEBI" id="CHEBI:33019"/>
        <dbReference type="ChEBI" id="CHEBI:58017"/>
        <dbReference type="ChEBI" id="CHEBI:73183"/>
        <dbReference type="EC" id="2.4.2.17"/>
    </reaction>
</comment>
<comment type="pathway">
    <text evidence="3 15">Amino-acid biosynthesis; L-histidine biosynthesis; L-histidine from 5-phospho-alpha-D-ribose 1-diphosphate: step 1/9.</text>
</comment>
<dbReference type="HAMAP" id="MF_01018">
    <property type="entry name" value="HisG_Short"/>
    <property type="match status" value="1"/>
</dbReference>
<evidence type="ECO:0000259" key="16">
    <source>
        <dbReference type="Pfam" id="PF01634"/>
    </source>
</evidence>
<evidence type="ECO:0000256" key="14">
    <source>
        <dbReference type="ARBA" id="ARBA00024861"/>
    </source>
</evidence>
<evidence type="ECO:0000256" key="3">
    <source>
        <dbReference type="ARBA" id="ARBA00004667"/>
    </source>
</evidence>
<evidence type="ECO:0000256" key="1">
    <source>
        <dbReference type="ARBA" id="ARBA00000915"/>
    </source>
</evidence>
<dbReference type="EMBL" id="CP048914">
    <property type="protein sequence ID" value="QMS84779.1"/>
    <property type="molecule type" value="Genomic_DNA"/>
</dbReference>
<evidence type="ECO:0000256" key="8">
    <source>
        <dbReference type="ARBA" id="ARBA00022605"/>
    </source>
</evidence>
<comment type="subunit">
    <text evidence="15">Heteromultimer composed of HisG and HisZ subunits.</text>
</comment>
<organism evidence="17 18">
    <name type="scientific">Candidatus Xianfuyuplasma coldseepsis</name>
    <dbReference type="NCBI Taxonomy" id="2782163"/>
    <lineage>
        <taxon>Bacteria</taxon>
        <taxon>Bacillati</taxon>
        <taxon>Mycoplasmatota</taxon>
        <taxon>Mollicutes</taxon>
        <taxon>Candidatus Izemoplasmatales</taxon>
        <taxon>Candidatus Izemoplasmataceae</taxon>
        <taxon>Candidatus Xianfuyuplasma</taxon>
    </lineage>
</organism>
<dbReference type="SUPFAM" id="SSF53850">
    <property type="entry name" value="Periplasmic binding protein-like II"/>
    <property type="match status" value="1"/>
</dbReference>
<comment type="domain">
    <text evidence="15">Lacks the C-terminal regulatory region which is replaced by HisZ.</text>
</comment>
<reference evidence="17 18" key="1">
    <citation type="submission" date="2020-02" db="EMBL/GenBank/DDBJ databases">
        <authorList>
            <person name="Zheng R.K."/>
            <person name="Sun C.M."/>
        </authorList>
    </citation>
    <scope>NUCLEOTIDE SEQUENCE [LARGE SCALE GENOMIC DNA]</scope>
    <source>
        <strain evidence="18">zrk13</strain>
    </source>
</reference>
<dbReference type="Pfam" id="PF01634">
    <property type="entry name" value="HisG"/>
    <property type="match status" value="1"/>
</dbReference>
<keyword evidence="13 15" id="KW-0368">Histidine biosynthesis</keyword>
<evidence type="ECO:0000256" key="10">
    <source>
        <dbReference type="ARBA" id="ARBA00022679"/>
    </source>
</evidence>
<dbReference type="InterPro" id="IPR018198">
    <property type="entry name" value="ATP_PRibTrfase_CS"/>
</dbReference>
<dbReference type="InterPro" id="IPR001348">
    <property type="entry name" value="ATP_PRibTrfase_HisG"/>
</dbReference>
<dbReference type="PANTHER" id="PTHR21403:SF8">
    <property type="entry name" value="ATP PHOSPHORIBOSYLTRANSFERASE"/>
    <property type="match status" value="1"/>
</dbReference>
<feature type="domain" description="ATP phosphoribosyltransferase catalytic" evidence="16">
    <location>
        <begin position="52"/>
        <end position="202"/>
    </location>
</feature>
<dbReference type="GO" id="GO:0003879">
    <property type="term" value="F:ATP phosphoribosyltransferase activity"/>
    <property type="evidence" value="ECO:0007669"/>
    <property type="project" value="UniProtKB-UniRule"/>
</dbReference>
<proteinExistence type="inferred from homology"/>
<dbReference type="KEGG" id="xcl:G4Z02_03095"/>
<accession>A0A7L7KQS0</accession>
<gene>
    <name evidence="15" type="primary">hisG</name>
    <name evidence="17" type="ORF">G4Z02_03095</name>
</gene>
<evidence type="ECO:0000256" key="9">
    <source>
        <dbReference type="ARBA" id="ARBA00022676"/>
    </source>
</evidence>
<dbReference type="InterPro" id="IPR024893">
    <property type="entry name" value="ATP_PRibTrfase_HisG_short"/>
</dbReference>
<dbReference type="GO" id="GO:0000105">
    <property type="term" value="P:L-histidine biosynthetic process"/>
    <property type="evidence" value="ECO:0007669"/>
    <property type="project" value="UniProtKB-UniRule"/>
</dbReference>
<keyword evidence="12 15" id="KW-0067">ATP-binding</keyword>
<keyword evidence="10 15" id="KW-0808">Transferase</keyword>
<keyword evidence="9 15" id="KW-0328">Glycosyltransferase</keyword>
<evidence type="ECO:0000256" key="11">
    <source>
        <dbReference type="ARBA" id="ARBA00022741"/>
    </source>
</evidence>
<evidence type="ECO:0000256" key="4">
    <source>
        <dbReference type="ARBA" id="ARBA00009489"/>
    </source>
</evidence>
<keyword evidence="7 15" id="KW-0963">Cytoplasm</keyword>
<dbReference type="GO" id="GO:0005524">
    <property type="term" value="F:ATP binding"/>
    <property type="evidence" value="ECO:0007669"/>
    <property type="project" value="UniProtKB-KW"/>
</dbReference>
<evidence type="ECO:0000256" key="15">
    <source>
        <dbReference type="HAMAP-Rule" id="MF_01018"/>
    </source>
</evidence>
<dbReference type="PROSITE" id="PS01316">
    <property type="entry name" value="ATP_P_PHORIBOSYLTR"/>
    <property type="match status" value="1"/>
</dbReference>
<keyword evidence="18" id="KW-1185">Reference proteome</keyword>
<dbReference type="InterPro" id="IPR013820">
    <property type="entry name" value="ATP_PRibTrfase_cat"/>
</dbReference>
<dbReference type="Proteomes" id="UP000514720">
    <property type="component" value="Chromosome"/>
</dbReference>
<dbReference type="CDD" id="cd13595">
    <property type="entry name" value="PBP2_HisGs"/>
    <property type="match status" value="1"/>
</dbReference>
<evidence type="ECO:0000256" key="7">
    <source>
        <dbReference type="ARBA" id="ARBA00022490"/>
    </source>
</evidence>
<evidence type="ECO:0000256" key="13">
    <source>
        <dbReference type="ARBA" id="ARBA00023102"/>
    </source>
</evidence>
<dbReference type="NCBIfam" id="TIGR00070">
    <property type="entry name" value="hisG"/>
    <property type="match status" value="1"/>
</dbReference>
<dbReference type="UniPathway" id="UPA00031">
    <property type="reaction ID" value="UER00006"/>
</dbReference>
<name>A0A7L7KQS0_9MOLU</name>
<dbReference type="Gene3D" id="3.40.190.10">
    <property type="entry name" value="Periplasmic binding protein-like II"/>
    <property type="match status" value="2"/>
</dbReference>
<comment type="subcellular location">
    <subcellularLocation>
        <location evidence="2 15">Cytoplasm</location>
    </subcellularLocation>
</comment>
<evidence type="ECO:0000256" key="5">
    <source>
        <dbReference type="ARBA" id="ARBA00011946"/>
    </source>
</evidence>
<comment type="function">
    <text evidence="14 15">Catalyzes the condensation of ATP and 5-phosphoribose 1-diphosphate to form N'-(5'-phosphoribosyl)-ATP (PR-ATP). Has a crucial role in the pathway because the rate of histidine biosynthesis seems to be controlled primarily by regulation of HisG enzymatic activity.</text>
</comment>
<dbReference type="EC" id="2.4.2.17" evidence="5 15"/>
<dbReference type="RefSeq" id="WP_258878400.1">
    <property type="nucleotide sequence ID" value="NZ_CP048914.1"/>
</dbReference>
<dbReference type="PANTHER" id="PTHR21403">
    <property type="entry name" value="ATP PHOSPHORIBOSYLTRANSFERASE ATP-PRTASE"/>
    <property type="match status" value="1"/>
</dbReference>
<evidence type="ECO:0000256" key="2">
    <source>
        <dbReference type="ARBA" id="ARBA00004496"/>
    </source>
</evidence>
<keyword evidence="8 15" id="KW-0028">Amino-acid biosynthesis</keyword>
<evidence type="ECO:0000313" key="18">
    <source>
        <dbReference type="Proteomes" id="UP000514720"/>
    </source>
</evidence>
<protein>
    <recommendedName>
        <fullName evidence="6 15">ATP phosphoribosyltransferase</fullName>
        <shortName evidence="15">ATP-PRT</shortName>
        <shortName evidence="15">ATP-PRTase</shortName>
        <ecNumber evidence="5 15">2.4.2.17</ecNumber>
    </recommendedName>
</protein>
<evidence type="ECO:0000313" key="17">
    <source>
        <dbReference type="EMBL" id="QMS84779.1"/>
    </source>
</evidence>
<dbReference type="GO" id="GO:0005737">
    <property type="term" value="C:cytoplasm"/>
    <property type="evidence" value="ECO:0007669"/>
    <property type="project" value="UniProtKB-SubCell"/>
</dbReference>
<evidence type="ECO:0000256" key="12">
    <source>
        <dbReference type="ARBA" id="ARBA00022840"/>
    </source>
</evidence>
<comment type="similarity">
    <text evidence="4 15">Belongs to the ATP phosphoribosyltransferase family. Short subfamily.</text>
</comment>
<dbReference type="AlphaFoldDB" id="A0A7L7KQS0"/>
<sequence length="208" mass="23093">MNSRLTIALPKGRLAQQVLKKLNAQGLPITINPSSRVLIQTDENNYEYMFVKPSDVITYVEEGVCDIGFVGSDSILEERKDIYELVDLKIGVCKMVIAGKDNDILEKSSTIRVASKYPYIAKTACTDMGINATIVKLNGSVELGPLVGLSDVIVDIYETGNTLKANNLQVLKELFDISTRLIANKASFRRKRQIIERIITILDEEVSP</sequence>
<evidence type="ECO:0000256" key="6">
    <source>
        <dbReference type="ARBA" id="ARBA00020998"/>
    </source>
</evidence>